<dbReference type="KEGG" id="gmx:100786509"/>
<keyword evidence="5" id="KW-1185">Reference proteome</keyword>
<feature type="region of interest" description="Disordered" evidence="1">
    <location>
        <begin position="59"/>
        <end position="80"/>
    </location>
</feature>
<gene>
    <name evidence="4" type="primary">LOC100786509</name>
    <name evidence="3" type="ORF">GLYMA_12G106000</name>
</gene>
<dbReference type="Proteomes" id="UP000008827">
    <property type="component" value="Chromosome 12"/>
</dbReference>
<dbReference type="PaxDb" id="3847-GLYMA12G11564.1"/>
<protein>
    <recommendedName>
        <fullName evidence="2">DUF7769 domain-containing protein</fullName>
    </recommendedName>
</protein>
<reference evidence="3" key="3">
    <citation type="submission" date="2018-07" db="EMBL/GenBank/DDBJ databases">
        <title>WGS assembly of Glycine max.</title>
        <authorList>
            <person name="Schmutz J."/>
            <person name="Cannon S."/>
            <person name="Schlueter J."/>
            <person name="Ma J."/>
            <person name="Mitros T."/>
            <person name="Nelson W."/>
            <person name="Hyten D."/>
            <person name="Song Q."/>
            <person name="Thelen J."/>
            <person name="Cheng J."/>
            <person name="Xu D."/>
            <person name="Hellsten U."/>
            <person name="May G."/>
            <person name="Yu Y."/>
            <person name="Sakurai T."/>
            <person name="Umezawa T."/>
            <person name="Bhattacharyya M."/>
            <person name="Sandhu D."/>
            <person name="Valliyodan B."/>
            <person name="Lindquist E."/>
            <person name="Peto M."/>
            <person name="Grant D."/>
            <person name="Shu S."/>
            <person name="Goodstein D."/>
            <person name="Barry K."/>
            <person name="Futrell-Griggs M."/>
            <person name="Abernathy B."/>
            <person name="Du J."/>
            <person name="Tian Z."/>
            <person name="Zhu L."/>
            <person name="Gill N."/>
            <person name="Joshi T."/>
            <person name="Libault M."/>
            <person name="Sethuraman A."/>
            <person name="Zhang X."/>
            <person name="Shinozaki K."/>
            <person name="Nguyen H."/>
            <person name="Wing R."/>
            <person name="Cregan P."/>
            <person name="Specht J."/>
            <person name="Grimwood J."/>
            <person name="Rokhsar D."/>
            <person name="Stacey G."/>
            <person name="Shoemaker R."/>
            <person name="Jackson S."/>
        </authorList>
    </citation>
    <scope>NUCLEOTIDE SEQUENCE</scope>
    <source>
        <tissue evidence="3">Callus</tissue>
    </source>
</reference>
<evidence type="ECO:0000313" key="3">
    <source>
        <dbReference type="EMBL" id="KRH25474.1"/>
    </source>
</evidence>
<accession>K7LU34</accession>
<proteinExistence type="predicted"/>
<organism evidence="3">
    <name type="scientific">Glycine max</name>
    <name type="common">Soybean</name>
    <name type="synonym">Glycine hispida</name>
    <dbReference type="NCBI Taxonomy" id="3847"/>
    <lineage>
        <taxon>Eukaryota</taxon>
        <taxon>Viridiplantae</taxon>
        <taxon>Streptophyta</taxon>
        <taxon>Embryophyta</taxon>
        <taxon>Tracheophyta</taxon>
        <taxon>Spermatophyta</taxon>
        <taxon>Magnoliopsida</taxon>
        <taxon>eudicotyledons</taxon>
        <taxon>Gunneridae</taxon>
        <taxon>Pentapetalae</taxon>
        <taxon>rosids</taxon>
        <taxon>fabids</taxon>
        <taxon>Fabales</taxon>
        <taxon>Fabaceae</taxon>
        <taxon>Papilionoideae</taxon>
        <taxon>50 kb inversion clade</taxon>
        <taxon>NPAAA clade</taxon>
        <taxon>indigoferoid/millettioid clade</taxon>
        <taxon>Phaseoleae</taxon>
        <taxon>Glycine</taxon>
        <taxon>Glycine subgen. Soja</taxon>
    </lineage>
</organism>
<dbReference type="RefSeq" id="XP_003540882.1">
    <property type="nucleotide sequence ID" value="XM_003540834.1"/>
</dbReference>
<reference evidence="3 4" key="1">
    <citation type="journal article" date="2010" name="Nature">
        <title>Genome sequence of the palaeopolyploid soybean.</title>
        <authorList>
            <person name="Schmutz J."/>
            <person name="Cannon S.B."/>
            <person name="Schlueter J."/>
            <person name="Ma J."/>
            <person name="Mitros T."/>
            <person name="Nelson W."/>
            <person name="Hyten D.L."/>
            <person name="Song Q."/>
            <person name="Thelen J.J."/>
            <person name="Cheng J."/>
            <person name="Xu D."/>
            <person name="Hellsten U."/>
            <person name="May G.D."/>
            <person name="Yu Y."/>
            <person name="Sakurai T."/>
            <person name="Umezawa T."/>
            <person name="Bhattacharyya M.K."/>
            <person name="Sandhu D."/>
            <person name="Valliyodan B."/>
            <person name="Lindquist E."/>
            <person name="Peto M."/>
            <person name="Grant D."/>
            <person name="Shu S."/>
            <person name="Goodstein D."/>
            <person name="Barry K."/>
            <person name="Futrell-Griggs M."/>
            <person name="Abernathy B."/>
            <person name="Du J."/>
            <person name="Tian Z."/>
            <person name="Zhu L."/>
            <person name="Gill N."/>
            <person name="Joshi T."/>
            <person name="Libault M."/>
            <person name="Sethuraman A."/>
            <person name="Zhang X.-C."/>
            <person name="Shinozaki K."/>
            <person name="Nguyen H.T."/>
            <person name="Wing R.A."/>
            <person name="Cregan P."/>
            <person name="Specht J."/>
            <person name="Grimwood J."/>
            <person name="Rokhsar D."/>
            <person name="Stacey G."/>
            <person name="Shoemaker R.C."/>
            <person name="Jackson S.A."/>
        </authorList>
    </citation>
    <scope>NUCLEOTIDE SEQUENCE</scope>
    <source>
        <strain evidence="4">cv. Williams 82</strain>
        <tissue evidence="3">Callus</tissue>
    </source>
</reference>
<evidence type="ECO:0000313" key="5">
    <source>
        <dbReference type="Proteomes" id="UP000008827"/>
    </source>
</evidence>
<dbReference type="HOGENOM" id="CLU_032691_0_1_1"/>
<feature type="domain" description="DUF7769" evidence="2">
    <location>
        <begin position="90"/>
        <end position="142"/>
    </location>
</feature>
<name>K7LU34_SOYBN</name>
<dbReference type="EMBL" id="CM000845">
    <property type="protein sequence ID" value="KRH25474.1"/>
    <property type="molecule type" value="Genomic_DNA"/>
</dbReference>
<evidence type="ECO:0000256" key="1">
    <source>
        <dbReference type="SAM" id="MobiDB-lite"/>
    </source>
</evidence>
<sequence>MDLNAFPFDLNEEPLFDLNEEPLFDLNQELHDLNGEEENFATGEESNTHITADSEEVHEVQNESHENIQEEQPQNNDEEQLQMQRKVKMLSNEERITIYQLLLQKSVDGKLPQGVKESVASSFSVCRKTIDRIWKRAKESETHDVSHKKTKNSGRKRVEIDLSQLREIPLSQRTTVRTLAVAMKTNTSAMYRLIQSGAIKRHSSAIKPQLTEEGKRLRLEFCLSMLEGIPHDPMFQSMYNIIHIDEKWFYMTKKSERYYLLPDEDKPHRSCKSKNFVPKVMFLTAVARPRFDSEKNVTFSGKIGIFPFVTQEPAKRTSVNRVAGTMETKAITSINRDLIRSVFIEKVLPATKEVWPRDELGSTIFIQQDNARTHINPDDPEFVQAATQDGFDIRLMCQPPNSPDFNVLDLGFFSAIQSLHYKEAPKTIDELVNAVVKSFENYCVVKSNFIFLSLQLCMIETMKAKGSNRYTSQHMQKEKLETEEQLPIQLKCDPILVQETLDYLNNN</sequence>
<dbReference type="Gene3D" id="3.30.420.10">
    <property type="entry name" value="Ribonuclease H-like superfamily/Ribonuclease H"/>
    <property type="match status" value="1"/>
</dbReference>
<evidence type="ECO:0000313" key="4">
    <source>
        <dbReference type="EnsemblPlants" id="KRH25474"/>
    </source>
</evidence>
<reference evidence="4" key="2">
    <citation type="submission" date="2018-02" db="UniProtKB">
        <authorList>
            <consortium name="EnsemblPlants"/>
        </authorList>
    </citation>
    <scope>IDENTIFICATION</scope>
    <source>
        <strain evidence="4">Williams 82</strain>
    </source>
</reference>
<dbReference type="Gramene" id="KRH25474">
    <property type="protein sequence ID" value="KRH25474"/>
    <property type="gene ID" value="GLYMA_12G106000"/>
</dbReference>
<dbReference type="AlphaFoldDB" id="K7LU34"/>
<dbReference type="eggNOG" id="ENOG502QQNW">
    <property type="taxonomic scope" value="Eukaryota"/>
</dbReference>
<dbReference type="PANTHER" id="PTHR47169">
    <property type="entry name" value="OS01G0541250 PROTEIN"/>
    <property type="match status" value="1"/>
</dbReference>
<dbReference type="InterPro" id="IPR056671">
    <property type="entry name" value="DUF7769"/>
</dbReference>
<dbReference type="GO" id="GO:0003676">
    <property type="term" value="F:nucleic acid binding"/>
    <property type="evidence" value="ECO:0007669"/>
    <property type="project" value="InterPro"/>
</dbReference>
<dbReference type="EnsemblPlants" id="KRH25474">
    <property type="protein sequence ID" value="KRH25474"/>
    <property type="gene ID" value="GLYMA_12G106000"/>
</dbReference>
<dbReference type="PANTHER" id="PTHR47169:SF2">
    <property type="entry name" value="OS01G0541250 PROTEIN"/>
    <property type="match status" value="1"/>
</dbReference>
<dbReference type="InterPro" id="IPR036397">
    <property type="entry name" value="RNaseH_sf"/>
</dbReference>
<feature type="compositionally biased region" description="Basic and acidic residues" evidence="1">
    <location>
        <begin position="59"/>
        <end position="68"/>
    </location>
</feature>
<dbReference type="Pfam" id="PF24964">
    <property type="entry name" value="DUF7769"/>
    <property type="match status" value="1"/>
</dbReference>
<dbReference type="GeneID" id="100786509"/>
<dbReference type="OMA" id="RETIVCF"/>
<evidence type="ECO:0000259" key="2">
    <source>
        <dbReference type="Pfam" id="PF24964"/>
    </source>
</evidence>